<evidence type="ECO:0000256" key="4">
    <source>
        <dbReference type="ARBA" id="ARBA00022840"/>
    </source>
</evidence>
<dbReference type="PROSITE" id="PS00107">
    <property type="entry name" value="PROTEIN_KINASE_ATP"/>
    <property type="match status" value="1"/>
</dbReference>
<dbReference type="PANTHER" id="PTHR24348">
    <property type="entry name" value="SERINE/THREONINE-PROTEIN KINASE UNC-51-RELATED"/>
    <property type="match status" value="1"/>
</dbReference>
<keyword evidence="1 8" id="KW-0808">Transferase</keyword>
<dbReference type="InterPro" id="IPR011009">
    <property type="entry name" value="Kinase-like_dom_sf"/>
</dbReference>
<dbReference type="SMART" id="SM00220">
    <property type="entry name" value="S_TKc"/>
    <property type="match status" value="1"/>
</dbReference>
<dbReference type="GO" id="GO:0004674">
    <property type="term" value="F:protein serine/threonine kinase activity"/>
    <property type="evidence" value="ECO:0007669"/>
    <property type="project" value="UniProtKB-KW"/>
</dbReference>
<keyword evidence="9" id="KW-1185">Reference proteome</keyword>
<proteinExistence type="predicted"/>
<dbReference type="CDD" id="cd14014">
    <property type="entry name" value="STKc_PknB_like"/>
    <property type="match status" value="1"/>
</dbReference>
<gene>
    <name evidence="8" type="ORF">BLNAU_17817</name>
</gene>
<dbReference type="EC" id="2.7.11.1" evidence="8"/>
<accession>A0ABQ9X641</accession>
<evidence type="ECO:0000313" key="9">
    <source>
        <dbReference type="Proteomes" id="UP001281761"/>
    </source>
</evidence>
<dbReference type="InterPro" id="IPR017441">
    <property type="entry name" value="Protein_kinase_ATP_BS"/>
</dbReference>
<feature type="domain" description="Protein kinase" evidence="7">
    <location>
        <begin position="21"/>
        <end position="274"/>
    </location>
</feature>
<evidence type="ECO:0000256" key="5">
    <source>
        <dbReference type="PROSITE-ProRule" id="PRU10141"/>
    </source>
</evidence>
<feature type="compositionally biased region" description="Polar residues" evidence="6">
    <location>
        <begin position="329"/>
        <end position="338"/>
    </location>
</feature>
<name>A0ABQ9X641_9EUKA</name>
<dbReference type="InterPro" id="IPR008271">
    <property type="entry name" value="Ser/Thr_kinase_AS"/>
</dbReference>
<dbReference type="InterPro" id="IPR045269">
    <property type="entry name" value="Atg1-like"/>
</dbReference>
<keyword evidence="3 8" id="KW-0418">Kinase</keyword>
<evidence type="ECO:0000256" key="2">
    <source>
        <dbReference type="ARBA" id="ARBA00022741"/>
    </source>
</evidence>
<feature type="region of interest" description="Disordered" evidence="6">
    <location>
        <begin position="306"/>
        <end position="375"/>
    </location>
</feature>
<evidence type="ECO:0000256" key="6">
    <source>
        <dbReference type="SAM" id="MobiDB-lite"/>
    </source>
</evidence>
<evidence type="ECO:0000313" key="8">
    <source>
        <dbReference type="EMBL" id="KAK2947256.1"/>
    </source>
</evidence>
<dbReference type="Gene3D" id="3.30.200.20">
    <property type="entry name" value="Phosphorylase Kinase, domain 1"/>
    <property type="match status" value="1"/>
</dbReference>
<feature type="compositionally biased region" description="Polar residues" evidence="6">
    <location>
        <begin position="348"/>
        <end position="358"/>
    </location>
</feature>
<sequence length="699" mass="78301">MAPIPERRRQADNDLLESFGYTVLKALGAGSFGRVYKVKRRDGVEVAAKIIEEEDFNEREVRVAIDLSKLNCPYLATVFGYKQHGTVYVVESAFVNGGCLEEMLDSVGGCIQEQKAKRILRHILMGTKAIHDKNMIHRDIKPDNILVSTDENCQSVVDEGTFMITDFGLTRVLDQNGLAQTKIGPISYISPEFALDDNYDQKADIWSIGCTLYIMLMGRKLFSGNVQQIMREWAKPREDMPHVTAEGNAFFKRLLSIKPEERPTAAQALADPWFTTIAPEVQLPRRIQIGLSELLFHVLMGGLLRDSSDGDSGDGDEDDDEDQDDRQSYRQSTVVPQPSTRPQPAPQVQPTIQRQQPAHNYPTIPRRQQYEPQQRTVRLSYIQQPSTPYSSKPVRVDTTIPFSDAAFCALQAFVGKLSRQPSKLGDVLSVLSLVQKSGVDVWTKKLDEMEKAVQKVDSNGFCILNQRRMKKDELLGLQRETDIDMADIENIVTSVIQPLVSSPDYQQRILSSLPQGQRTESSVLVALSASLGSIVQTAPCGVSILFTEAIRHCPFYKPHDQAQKMIDRVLSLGSNTICLETLTGFLRWKDIRQFTRAEMLCVNRIVAVCQTRLSNILEEEDKAIYQRQKNRISGALYGCLLLALLSKLEFEPRKIAVAQSTAAGQSSVAMIELSPAICLEYLKKGLELLEHTTILSAED</sequence>
<keyword evidence="2 5" id="KW-0547">Nucleotide-binding</keyword>
<reference evidence="8 9" key="1">
    <citation type="journal article" date="2022" name="bioRxiv">
        <title>Genomics of Preaxostyla Flagellates Illuminates Evolutionary Transitions and the Path Towards Mitochondrial Loss.</title>
        <authorList>
            <person name="Novak L.V.F."/>
            <person name="Treitli S.C."/>
            <person name="Pyrih J."/>
            <person name="Halakuc P."/>
            <person name="Pipaliya S.V."/>
            <person name="Vacek V."/>
            <person name="Brzon O."/>
            <person name="Soukal P."/>
            <person name="Eme L."/>
            <person name="Dacks J.B."/>
            <person name="Karnkowska A."/>
            <person name="Elias M."/>
            <person name="Hampl V."/>
        </authorList>
    </citation>
    <scope>NUCLEOTIDE SEQUENCE [LARGE SCALE GENOMIC DNA]</scope>
    <source>
        <strain evidence="8">NAU3</strain>
        <tissue evidence="8">Gut</tissue>
    </source>
</reference>
<protein>
    <submittedName>
        <fullName evidence="8">Serine/threonine protein kinase</fullName>
        <ecNumber evidence="8">2.7.11.1</ecNumber>
    </submittedName>
</protein>
<evidence type="ECO:0000259" key="7">
    <source>
        <dbReference type="PROSITE" id="PS50011"/>
    </source>
</evidence>
<dbReference type="PROSITE" id="PS50011">
    <property type="entry name" value="PROTEIN_KINASE_DOM"/>
    <property type="match status" value="1"/>
</dbReference>
<keyword evidence="4 5" id="KW-0067">ATP-binding</keyword>
<feature type="binding site" evidence="5">
    <location>
        <position position="49"/>
    </location>
    <ligand>
        <name>ATP</name>
        <dbReference type="ChEBI" id="CHEBI:30616"/>
    </ligand>
</feature>
<dbReference type="Pfam" id="PF00069">
    <property type="entry name" value="Pkinase"/>
    <property type="match status" value="1"/>
</dbReference>
<dbReference type="InterPro" id="IPR000719">
    <property type="entry name" value="Prot_kinase_dom"/>
</dbReference>
<feature type="compositionally biased region" description="Acidic residues" evidence="6">
    <location>
        <begin position="309"/>
        <end position="324"/>
    </location>
</feature>
<dbReference type="PANTHER" id="PTHR24348:SF22">
    <property type="entry name" value="NON-SPECIFIC SERINE_THREONINE PROTEIN KINASE"/>
    <property type="match status" value="1"/>
</dbReference>
<evidence type="ECO:0000256" key="1">
    <source>
        <dbReference type="ARBA" id="ARBA00022679"/>
    </source>
</evidence>
<keyword evidence="8" id="KW-0723">Serine/threonine-protein kinase</keyword>
<dbReference type="Gene3D" id="1.10.510.10">
    <property type="entry name" value="Transferase(Phosphotransferase) domain 1"/>
    <property type="match status" value="1"/>
</dbReference>
<dbReference type="PROSITE" id="PS00108">
    <property type="entry name" value="PROTEIN_KINASE_ST"/>
    <property type="match status" value="1"/>
</dbReference>
<dbReference type="EMBL" id="JARBJD010000206">
    <property type="protein sequence ID" value="KAK2947256.1"/>
    <property type="molecule type" value="Genomic_DNA"/>
</dbReference>
<dbReference type="SUPFAM" id="SSF56112">
    <property type="entry name" value="Protein kinase-like (PK-like)"/>
    <property type="match status" value="1"/>
</dbReference>
<organism evidence="8 9">
    <name type="scientific">Blattamonas nauphoetae</name>
    <dbReference type="NCBI Taxonomy" id="2049346"/>
    <lineage>
        <taxon>Eukaryota</taxon>
        <taxon>Metamonada</taxon>
        <taxon>Preaxostyla</taxon>
        <taxon>Oxymonadida</taxon>
        <taxon>Blattamonas</taxon>
    </lineage>
</organism>
<dbReference type="Proteomes" id="UP001281761">
    <property type="component" value="Unassembled WGS sequence"/>
</dbReference>
<evidence type="ECO:0000256" key="3">
    <source>
        <dbReference type="ARBA" id="ARBA00022777"/>
    </source>
</evidence>
<comment type="caution">
    <text evidence="8">The sequence shown here is derived from an EMBL/GenBank/DDBJ whole genome shotgun (WGS) entry which is preliminary data.</text>
</comment>